<dbReference type="EMBL" id="JANEYG010000080">
    <property type="protein sequence ID" value="KAJ8914075.1"/>
    <property type="molecule type" value="Genomic_DNA"/>
</dbReference>
<dbReference type="PANTHER" id="PTHR47326">
    <property type="entry name" value="TRANSPOSABLE ELEMENT TC3 TRANSPOSASE-LIKE PROTEIN"/>
    <property type="match status" value="1"/>
</dbReference>
<proteinExistence type="predicted"/>
<organism evidence="2 3">
    <name type="scientific">Exocentrus adspersus</name>
    <dbReference type="NCBI Taxonomy" id="1586481"/>
    <lineage>
        <taxon>Eukaryota</taxon>
        <taxon>Metazoa</taxon>
        <taxon>Ecdysozoa</taxon>
        <taxon>Arthropoda</taxon>
        <taxon>Hexapoda</taxon>
        <taxon>Insecta</taxon>
        <taxon>Pterygota</taxon>
        <taxon>Neoptera</taxon>
        <taxon>Endopterygota</taxon>
        <taxon>Coleoptera</taxon>
        <taxon>Polyphaga</taxon>
        <taxon>Cucujiformia</taxon>
        <taxon>Chrysomeloidea</taxon>
        <taxon>Cerambycidae</taxon>
        <taxon>Lamiinae</taxon>
        <taxon>Acanthocinini</taxon>
        <taxon>Exocentrus</taxon>
    </lineage>
</organism>
<dbReference type="AlphaFoldDB" id="A0AAV8VJ97"/>
<sequence>MILTNEEAFDMVGVYFECMRNVTIAARVYAVQYPERRHPNRRVFLRLIHRLRTRGSVHLPVYRRHGRGRTEENTINVLAYVSFDPHLSTRAIARDLAISQTTVRNILREHRLHLYHIVPHQSLNARDFDSRLDFCNWLLNMIQDDPELLLRILWSDEATFRSDGTVNRHNMHYWSATNPHWMQEVQHQGRWSINVWCGILGGRIIGPFFLMQI</sequence>
<comment type="caution">
    <text evidence="2">The sequence shown here is derived from an EMBL/GenBank/DDBJ whole genome shotgun (WGS) entry which is preliminary data.</text>
</comment>
<name>A0AAV8VJ97_9CUCU</name>
<dbReference type="InterPro" id="IPR036397">
    <property type="entry name" value="RNaseH_sf"/>
</dbReference>
<reference evidence="2 3" key="1">
    <citation type="journal article" date="2023" name="Insect Mol. Biol.">
        <title>Genome sequencing provides insights into the evolution of gene families encoding plant cell wall-degrading enzymes in longhorned beetles.</title>
        <authorList>
            <person name="Shin N.R."/>
            <person name="Okamura Y."/>
            <person name="Kirsch R."/>
            <person name="Pauchet Y."/>
        </authorList>
    </citation>
    <scope>NUCLEOTIDE SEQUENCE [LARGE SCALE GENOMIC DNA]</scope>
    <source>
        <strain evidence="2">EAD_L_NR</strain>
    </source>
</reference>
<keyword evidence="3" id="KW-1185">Reference proteome</keyword>
<evidence type="ECO:0000313" key="2">
    <source>
        <dbReference type="EMBL" id="KAJ8914075.1"/>
    </source>
</evidence>
<dbReference type="PANTHER" id="PTHR47326:SF1">
    <property type="entry name" value="HTH PSQ-TYPE DOMAIN-CONTAINING PROTEIN"/>
    <property type="match status" value="1"/>
</dbReference>
<evidence type="ECO:0000259" key="1">
    <source>
        <dbReference type="Pfam" id="PF16087"/>
    </source>
</evidence>
<evidence type="ECO:0000313" key="3">
    <source>
        <dbReference type="Proteomes" id="UP001159042"/>
    </source>
</evidence>
<accession>A0AAV8VJ97</accession>
<dbReference type="InterPro" id="IPR032135">
    <property type="entry name" value="DUF4817"/>
</dbReference>
<dbReference type="Pfam" id="PF16087">
    <property type="entry name" value="DUF4817"/>
    <property type="match status" value="1"/>
</dbReference>
<feature type="domain" description="DUF4817" evidence="1">
    <location>
        <begin position="5"/>
        <end position="57"/>
    </location>
</feature>
<dbReference type="Gene3D" id="3.30.420.10">
    <property type="entry name" value="Ribonuclease H-like superfamily/Ribonuclease H"/>
    <property type="match status" value="1"/>
</dbReference>
<dbReference type="GO" id="GO:0003676">
    <property type="term" value="F:nucleic acid binding"/>
    <property type="evidence" value="ECO:0007669"/>
    <property type="project" value="InterPro"/>
</dbReference>
<gene>
    <name evidence="2" type="ORF">NQ315_014269</name>
</gene>
<dbReference type="Proteomes" id="UP001159042">
    <property type="component" value="Unassembled WGS sequence"/>
</dbReference>
<protein>
    <recommendedName>
        <fullName evidence="1">DUF4817 domain-containing protein</fullName>
    </recommendedName>
</protein>